<keyword evidence="3" id="KW-0732">Signal</keyword>
<feature type="compositionally biased region" description="Low complexity" evidence="2">
    <location>
        <begin position="171"/>
        <end position="180"/>
    </location>
</feature>
<feature type="region of interest" description="Disordered" evidence="2">
    <location>
        <begin position="326"/>
        <end position="347"/>
    </location>
</feature>
<dbReference type="GeneTree" id="ENSGT00730000111452"/>
<dbReference type="InterPro" id="IPR001368">
    <property type="entry name" value="TNFR/NGFR_Cys_rich_reg"/>
</dbReference>
<dbReference type="Ensembl" id="ENSMMUT00000109610.1">
    <property type="protein sequence ID" value="ENSMMUP00000079692.1"/>
    <property type="gene ID" value="ENSMMUG00000059937.1"/>
</dbReference>
<evidence type="ECO:0000313" key="6">
    <source>
        <dbReference type="Proteomes" id="UP000006718"/>
    </source>
</evidence>
<dbReference type="InParanoid" id="A0A5F8ARI9"/>
<dbReference type="SUPFAM" id="SSF57586">
    <property type="entry name" value="TNF receptor-like"/>
    <property type="match status" value="3"/>
</dbReference>
<dbReference type="SMR" id="A0A5F8ARI9"/>
<dbReference type="AlphaFoldDB" id="A0A5F8ARI9"/>
<evidence type="ECO:0000259" key="4">
    <source>
        <dbReference type="PROSITE" id="PS50050"/>
    </source>
</evidence>
<feature type="compositionally biased region" description="Polar residues" evidence="2">
    <location>
        <begin position="465"/>
        <end position="481"/>
    </location>
</feature>
<dbReference type="VGNC" id="VGNC:106523">
    <property type="gene designation" value="TNFRSF4"/>
</dbReference>
<name>A0A5F8ARI9_MACMU</name>
<feature type="disulfide bond" evidence="1">
    <location>
        <begin position="43"/>
        <end position="56"/>
    </location>
</feature>
<feature type="region of interest" description="Disordered" evidence="2">
    <location>
        <begin position="434"/>
        <end position="569"/>
    </location>
</feature>
<dbReference type="GO" id="GO:0005031">
    <property type="term" value="F:tumor necrosis factor receptor activity"/>
    <property type="evidence" value="ECO:0007669"/>
    <property type="project" value="InterPro"/>
</dbReference>
<feature type="compositionally biased region" description="Basic residues" evidence="2">
    <location>
        <begin position="144"/>
        <end position="159"/>
    </location>
</feature>
<dbReference type="InterPro" id="IPR020445">
    <property type="entry name" value="TNFR_4"/>
</dbReference>
<feature type="compositionally biased region" description="Low complexity" evidence="2">
    <location>
        <begin position="544"/>
        <end position="569"/>
    </location>
</feature>
<gene>
    <name evidence="5 7" type="primary">TNFRSF4</name>
</gene>
<sequence>MCVGARRLGRGPCAALLLLGLGLSTTAKLHCVGDTYPSNDRCCQECRPGNGMVSRCNRSQNTVCRPCGPGFYNDVVSAKPCKACTWCNLSELPPGPTAPPGTGGGSLAATFPRSSTGPPQPQKRTSNHSGVCSATGSFEELRHLPGHPHSFRAQTRPRPRGVGETPLAMWPGPAGPSSEAGGLGHGDPASGSAGGWRWWRGWRGREGWLGLPQNQPQVVARKGGPRGLQGLHTLGEAADPRPWPSVWWGGQPVLLGDPVHSPHLITPSGPCSGSGSERKQPCTATQDTVCRCRAGTQPLDSYKPGVGELGGCGRQLGVSQRLSVTQMGRGPQGTGPTGASSGILKTGLPGQGPRVGCGQGGLPEAKPTTRPWGASGNPQALPHVPSTQGLWAAPDHPIFVADCAPCPPGHFSPGDNQACKPWTNCTLAGKHTLQPASNSSDAICEDRDPPPTQPQETQGPPARPTTVQPTEAWPRTSQRPSTRPVEVPRGKGAWPSPAGPPTQIGGGEGGMGAPPADSTQQTPSRRPCGCCHPGPGPGAGAAGPPGHAAGPAPAPEGPEAAPRCPQSPW</sequence>
<dbReference type="PANTHER" id="PTHR47881:SF1">
    <property type="entry name" value="TUMOR NECROSIS FACTOR RECEPTOR SUPERFAMILY MEMBER 4"/>
    <property type="match status" value="1"/>
</dbReference>
<dbReference type="PANTHER" id="PTHR47881">
    <property type="entry name" value="TUMOR NECROSIS FACTOR RECEPTOR SUBFAMILY MEMBER 4"/>
    <property type="match status" value="1"/>
</dbReference>
<evidence type="ECO:0000256" key="3">
    <source>
        <dbReference type="SAM" id="SignalP"/>
    </source>
</evidence>
<evidence type="ECO:0000256" key="2">
    <source>
        <dbReference type="SAM" id="MobiDB-lite"/>
    </source>
</evidence>
<dbReference type="Bgee" id="ENSMMUG00000059937">
    <property type="expression patterns" value="Expressed in spleen and 5 other cell types or tissues"/>
</dbReference>
<organism evidence="5 6">
    <name type="scientific">Macaca mulatta</name>
    <name type="common">Rhesus macaque</name>
    <dbReference type="NCBI Taxonomy" id="9544"/>
    <lineage>
        <taxon>Eukaryota</taxon>
        <taxon>Metazoa</taxon>
        <taxon>Chordata</taxon>
        <taxon>Craniata</taxon>
        <taxon>Vertebrata</taxon>
        <taxon>Euteleostomi</taxon>
        <taxon>Mammalia</taxon>
        <taxon>Eutheria</taxon>
        <taxon>Euarchontoglires</taxon>
        <taxon>Primates</taxon>
        <taxon>Haplorrhini</taxon>
        <taxon>Catarrhini</taxon>
        <taxon>Cercopithecidae</taxon>
        <taxon>Cercopithecinae</taxon>
        <taxon>Macaca</taxon>
    </lineage>
</organism>
<evidence type="ECO:0000313" key="5">
    <source>
        <dbReference type="Ensembl" id="ENSMMUP00000079692.1"/>
    </source>
</evidence>
<reference evidence="5" key="2">
    <citation type="submission" date="2019-01" db="EMBL/GenBank/DDBJ databases">
        <authorList>
            <person name="Graves T."/>
            <person name="Eichler E.E."/>
            <person name="Wilson R.K."/>
        </authorList>
    </citation>
    <scope>NUCLEOTIDE SEQUENCE [LARGE SCALE GENOMIC DNA]</scope>
    <source>
        <strain evidence="5">17573</strain>
    </source>
</reference>
<dbReference type="PROSITE" id="PS50050">
    <property type="entry name" value="TNFR_NGFR_2"/>
    <property type="match status" value="1"/>
</dbReference>
<feature type="chain" id="PRO_5023908259" evidence="3">
    <location>
        <begin position="28"/>
        <end position="569"/>
    </location>
</feature>
<feature type="signal peptide" evidence="3">
    <location>
        <begin position="1"/>
        <end position="27"/>
    </location>
</feature>
<reference evidence="6" key="1">
    <citation type="journal article" date="2007" name="Science">
        <title>Evolutionary and biomedical insights from the rhesus macaque genome.</title>
        <authorList>
            <person name="Gibbs R.A."/>
            <person name="Rogers J."/>
            <person name="Katze M.G."/>
            <person name="Bumgarner R."/>
            <person name="Weinstock G.M."/>
            <person name="Mardis E.R."/>
            <person name="Remington K.A."/>
            <person name="Strausberg R.L."/>
            <person name="Venter J.C."/>
            <person name="Wilson R.K."/>
            <person name="Batzer M.A."/>
            <person name="Bustamante C.D."/>
            <person name="Eichler E.E."/>
            <person name="Hahn M.W."/>
            <person name="Hardison R.C."/>
            <person name="Makova K.D."/>
            <person name="Miller W."/>
            <person name="Milosavljevic A."/>
            <person name="Palermo R.E."/>
            <person name="Siepel A."/>
            <person name="Sikela J.M."/>
            <person name="Attaway T."/>
            <person name="Bell S."/>
            <person name="Bernard K.E."/>
            <person name="Buhay C.J."/>
            <person name="Chandrabose M.N."/>
            <person name="Dao M."/>
            <person name="Davis C."/>
            <person name="Delehaunty K.D."/>
            <person name="Ding Y."/>
            <person name="Dinh H.H."/>
            <person name="Dugan-Rocha S."/>
            <person name="Fulton L.A."/>
            <person name="Gabisi R.A."/>
            <person name="Garner T.T."/>
            <person name="Godfrey J."/>
            <person name="Hawes A.C."/>
            <person name="Hernandez J."/>
            <person name="Hines S."/>
            <person name="Holder M."/>
            <person name="Hume J."/>
            <person name="Jhangiani S.N."/>
            <person name="Joshi V."/>
            <person name="Khan Z.M."/>
            <person name="Kirkness E.F."/>
            <person name="Cree A."/>
            <person name="Fowler R.G."/>
            <person name="Lee S."/>
            <person name="Lewis L.R."/>
            <person name="Li Z."/>
            <person name="Liu Y.-S."/>
            <person name="Moore S.M."/>
            <person name="Muzny D."/>
            <person name="Nazareth L.V."/>
            <person name="Ngo D.N."/>
            <person name="Okwuonu G.O."/>
            <person name="Pai G."/>
            <person name="Parker D."/>
            <person name="Paul H.A."/>
            <person name="Pfannkoch C."/>
            <person name="Pohl C.S."/>
            <person name="Rogers Y.-H.C."/>
            <person name="Ruiz S.J."/>
            <person name="Sabo A."/>
            <person name="Santibanez J."/>
            <person name="Schneider B.W."/>
            <person name="Smith S.M."/>
            <person name="Sodergren E."/>
            <person name="Svatek A.F."/>
            <person name="Utterback T.R."/>
            <person name="Vattathil S."/>
            <person name="Warren W."/>
            <person name="White C.S."/>
            <person name="Chinwalla A.T."/>
            <person name="Feng Y."/>
            <person name="Halpern A.L."/>
            <person name="Hillier L.W."/>
            <person name="Huang X."/>
            <person name="Minx P."/>
            <person name="Nelson J.O."/>
            <person name="Pepin K.H."/>
            <person name="Qin X."/>
            <person name="Sutton G.G."/>
            <person name="Venter E."/>
            <person name="Walenz B.P."/>
            <person name="Wallis J.W."/>
            <person name="Worley K.C."/>
            <person name="Yang S.-P."/>
            <person name="Jones S.M."/>
            <person name="Marra M.A."/>
            <person name="Rocchi M."/>
            <person name="Schein J.E."/>
            <person name="Baertsch R."/>
            <person name="Clarke L."/>
            <person name="Csuros M."/>
            <person name="Glasscock J."/>
            <person name="Harris R.A."/>
            <person name="Havlak P."/>
            <person name="Jackson A.R."/>
            <person name="Jiang H."/>
            <person name="Liu Y."/>
            <person name="Messina D.N."/>
            <person name="Shen Y."/>
            <person name="Song H.X.-Z."/>
            <person name="Wylie T."/>
            <person name="Zhang L."/>
            <person name="Birney E."/>
            <person name="Han K."/>
            <person name="Konkel M.K."/>
            <person name="Lee J."/>
            <person name="Smit A.F.A."/>
            <person name="Ullmer B."/>
            <person name="Wang H."/>
            <person name="Xing J."/>
            <person name="Burhans R."/>
            <person name="Cheng Z."/>
            <person name="Karro J.E."/>
            <person name="Ma J."/>
            <person name="Raney B."/>
            <person name="She X."/>
            <person name="Cox M.J."/>
            <person name="Demuth J.P."/>
            <person name="Dumas L.J."/>
            <person name="Han S.-G."/>
            <person name="Hopkins J."/>
            <person name="Karimpour-Fard A."/>
            <person name="Kim Y.H."/>
            <person name="Pollack J.R."/>
            <person name="Vinar T."/>
            <person name="Addo-Quaye C."/>
            <person name="Degenhardt J."/>
            <person name="Denby A."/>
            <person name="Hubisz M.J."/>
            <person name="Indap A."/>
            <person name="Kosiol C."/>
            <person name="Lahn B.T."/>
            <person name="Lawson H.A."/>
            <person name="Marklein A."/>
            <person name="Nielsen R."/>
            <person name="Vallender E.J."/>
            <person name="Clark A.G."/>
            <person name="Ferguson B."/>
            <person name="Hernandez R.D."/>
            <person name="Hirani K."/>
            <person name="Kehrer-Sawatzki H."/>
            <person name="Kolb J."/>
            <person name="Patil S."/>
            <person name="Pu L.-L."/>
            <person name="Ren Y."/>
            <person name="Smith D.G."/>
            <person name="Wheeler D.A."/>
            <person name="Schenck I."/>
            <person name="Ball E.V."/>
            <person name="Chen R."/>
            <person name="Cooper D.N."/>
            <person name="Giardine B."/>
            <person name="Hsu F."/>
            <person name="Kent W.J."/>
            <person name="Lesk A."/>
            <person name="Nelson D.L."/>
            <person name="O'brien W.E."/>
            <person name="Pruefer K."/>
            <person name="Stenson P.D."/>
            <person name="Wallace J.C."/>
            <person name="Ke H."/>
            <person name="Liu X.-M."/>
            <person name="Wang P."/>
            <person name="Xiang A.P."/>
            <person name="Yang F."/>
            <person name="Barber G.P."/>
            <person name="Haussler D."/>
            <person name="Karolchik D."/>
            <person name="Kern A.D."/>
            <person name="Kuhn R.M."/>
            <person name="Smith K.E."/>
            <person name="Zwieg A.S."/>
        </authorList>
    </citation>
    <scope>NUCLEOTIDE SEQUENCE [LARGE SCALE GENOMIC DNA]</scope>
    <source>
        <strain evidence="6">17573</strain>
    </source>
</reference>
<accession>A0A5F8ARI9</accession>
<proteinExistence type="predicted"/>
<feature type="region of interest" description="Disordered" evidence="2">
    <location>
        <begin position="97"/>
        <end position="197"/>
    </location>
</feature>
<keyword evidence="1" id="KW-1015">Disulfide bond</keyword>
<reference evidence="5" key="4">
    <citation type="submission" date="2025-09" db="UniProtKB">
        <authorList>
            <consortium name="Ensembl"/>
        </authorList>
    </citation>
    <scope>IDENTIFICATION</scope>
    <source>
        <strain evidence="5">17573</strain>
    </source>
</reference>
<dbReference type="Pfam" id="PF00020">
    <property type="entry name" value="TNFR_c6"/>
    <property type="match status" value="1"/>
</dbReference>
<feature type="repeat" description="TNFR-Cys" evidence="1">
    <location>
        <begin position="30"/>
        <end position="64"/>
    </location>
</feature>
<dbReference type="SMART" id="SM00208">
    <property type="entry name" value="TNFR"/>
    <property type="match status" value="4"/>
</dbReference>
<dbReference type="Gene3D" id="2.10.50.10">
    <property type="entry name" value="Tumor Necrosis Factor Receptor, subunit A, domain 2"/>
    <property type="match status" value="2"/>
</dbReference>
<protein>
    <submittedName>
        <fullName evidence="5">TNF receptor superfamily member 4</fullName>
    </submittedName>
</protein>
<dbReference type="FunCoup" id="A0A5F8ARI9">
    <property type="interactions" value="355"/>
</dbReference>
<dbReference type="Proteomes" id="UP000006718">
    <property type="component" value="Chromosome 1"/>
</dbReference>
<feature type="disulfide bond" evidence="1">
    <location>
        <begin position="46"/>
        <end position="64"/>
    </location>
</feature>
<dbReference type="STRING" id="9544.ENSMMUP00000079692"/>
<reference evidence="5" key="3">
    <citation type="submission" date="2025-08" db="UniProtKB">
        <authorList>
            <consortium name="Ensembl"/>
        </authorList>
    </citation>
    <scope>IDENTIFICATION</scope>
    <source>
        <strain evidence="5">17573</strain>
    </source>
</reference>
<keyword evidence="6" id="KW-1185">Reference proteome</keyword>
<comment type="caution">
    <text evidence="1">Lacks conserved residue(s) required for the propagation of feature annotation.</text>
</comment>
<dbReference type="FunFam" id="2.10.50.10:FF:000038">
    <property type="entry name" value="Tumor necrosis factor receptor superfamily member 4"/>
    <property type="match status" value="1"/>
</dbReference>
<feature type="compositionally biased region" description="Polar residues" evidence="2">
    <location>
        <begin position="112"/>
        <end position="136"/>
    </location>
</feature>
<evidence type="ECO:0000313" key="7">
    <source>
        <dbReference type="VGNC" id="VGNC:106523"/>
    </source>
</evidence>
<dbReference type="PROSITE" id="PS00652">
    <property type="entry name" value="TNFR_NGFR_1"/>
    <property type="match status" value="1"/>
</dbReference>
<feature type="domain" description="TNFR-Cys" evidence="4">
    <location>
        <begin position="30"/>
        <end position="64"/>
    </location>
</feature>
<dbReference type="GO" id="GO:0006954">
    <property type="term" value="P:inflammatory response"/>
    <property type="evidence" value="ECO:0007669"/>
    <property type="project" value="InterPro"/>
</dbReference>
<evidence type="ECO:0000256" key="1">
    <source>
        <dbReference type="PROSITE-ProRule" id="PRU00206"/>
    </source>
</evidence>
<dbReference type="VEuPathDB" id="HostDB:ENSMMUG00000059937"/>